<protein>
    <submittedName>
        <fullName evidence="1">Uncharacterized protein</fullName>
    </submittedName>
</protein>
<comment type="caution">
    <text evidence="1">The sequence shown here is derived from an EMBL/GenBank/DDBJ whole genome shotgun (WGS) entry which is preliminary data.</text>
</comment>
<gene>
    <name evidence="1" type="ORF">ILEXP_LOCUS40397</name>
</gene>
<organism evidence="1 2">
    <name type="scientific">Ilex paraguariensis</name>
    <name type="common">yerba mate</name>
    <dbReference type="NCBI Taxonomy" id="185542"/>
    <lineage>
        <taxon>Eukaryota</taxon>
        <taxon>Viridiplantae</taxon>
        <taxon>Streptophyta</taxon>
        <taxon>Embryophyta</taxon>
        <taxon>Tracheophyta</taxon>
        <taxon>Spermatophyta</taxon>
        <taxon>Magnoliopsida</taxon>
        <taxon>eudicotyledons</taxon>
        <taxon>Gunneridae</taxon>
        <taxon>Pentapetalae</taxon>
        <taxon>asterids</taxon>
        <taxon>campanulids</taxon>
        <taxon>Aquifoliales</taxon>
        <taxon>Aquifoliaceae</taxon>
        <taxon>Ilex</taxon>
    </lineage>
</organism>
<dbReference type="EMBL" id="CAUOFW020005613">
    <property type="protein sequence ID" value="CAK9170877.1"/>
    <property type="molecule type" value="Genomic_DNA"/>
</dbReference>
<accession>A0ABC8TS41</accession>
<dbReference type="AlphaFoldDB" id="A0ABC8TS41"/>
<proteinExistence type="predicted"/>
<keyword evidence="2" id="KW-1185">Reference proteome</keyword>
<dbReference type="Proteomes" id="UP001642360">
    <property type="component" value="Unassembled WGS sequence"/>
</dbReference>
<evidence type="ECO:0000313" key="2">
    <source>
        <dbReference type="Proteomes" id="UP001642360"/>
    </source>
</evidence>
<sequence length="67" mass="7190">MEAGVSVPIVSKADGSVEPEVQMSELASVATSEAPFDLTPTTVSDLPKLPDPSLIRLQKKTFYKKTL</sequence>
<reference evidence="1 2" key="1">
    <citation type="submission" date="2024-02" db="EMBL/GenBank/DDBJ databases">
        <authorList>
            <person name="Vignale AGUSTIN F."/>
            <person name="Sosa J E."/>
            <person name="Modenutti C."/>
        </authorList>
    </citation>
    <scope>NUCLEOTIDE SEQUENCE [LARGE SCALE GENOMIC DNA]</scope>
</reference>
<name>A0ABC8TS41_9AQUA</name>
<evidence type="ECO:0000313" key="1">
    <source>
        <dbReference type="EMBL" id="CAK9170877.1"/>
    </source>
</evidence>